<keyword evidence="1" id="KW-0472">Membrane</keyword>
<evidence type="ECO:0000256" key="1">
    <source>
        <dbReference type="SAM" id="Phobius"/>
    </source>
</evidence>
<comment type="caution">
    <text evidence="2">The sequence shown here is derived from an EMBL/GenBank/DDBJ whole genome shotgun (WGS) entry which is preliminary data.</text>
</comment>
<keyword evidence="1" id="KW-0812">Transmembrane</keyword>
<evidence type="ECO:0000313" key="2">
    <source>
        <dbReference type="EMBL" id="OXA93862.1"/>
    </source>
</evidence>
<name>A0A226HI80_9FLAO</name>
<keyword evidence="1" id="KW-1133">Transmembrane helix</keyword>
<gene>
    <name evidence="2" type="ORF">B0A66_06360</name>
</gene>
<organism evidence="2 3">
    <name type="scientific">Flavobacterium hercynium</name>
    <dbReference type="NCBI Taxonomy" id="387094"/>
    <lineage>
        <taxon>Bacteria</taxon>
        <taxon>Pseudomonadati</taxon>
        <taxon>Bacteroidota</taxon>
        <taxon>Flavobacteriia</taxon>
        <taxon>Flavobacteriales</taxon>
        <taxon>Flavobacteriaceae</taxon>
        <taxon>Flavobacterium</taxon>
    </lineage>
</organism>
<dbReference type="RefSeq" id="WP_089049008.1">
    <property type="nucleotide sequence ID" value="NZ_FXTV01000006.1"/>
</dbReference>
<dbReference type="EMBL" id="MUGW01000012">
    <property type="protein sequence ID" value="OXA93862.1"/>
    <property type="molecule type" value="Genomic_DNA"/>
</dbReference>
<protein>
    <submittedName>
        <fullName evidence="2">Uncharacterized protein</fullName>
    </submittedName>
</protein>
<dbReference type="Proteomes" id="UP000198345">
    <property type="component" value="Unassembled WGS sequence"/>
</dbReference>
<keyword evidence="3" id="KW-1185">Reference proteome</keyword>
<feature type="transmembrane region" description="Helical" evidence="1">
    <location>
        <begin position="21"/>
        <end position="38"/>
    </location>
</feature>
<proteinExistence type="predicted"/>
<reference evidence="2 3" key="1">
    <citation type="submission" date="2016-11" db="EMBL/GenBank/DDBJ databases">
        <title>Whole genomes of Flavobacteriaceae.</title>
        <authorList>
            <person name="Stine C."/>
            <person name="Li C."/>
            <person name="Tadesse D."/>
        </authorList>
    </citation>
    <scope>NUCLEOTIDE SEQUENCE [LARGE SCALE GENOMIC DNA]</scope>
    <source>
        <strain evidence="2 3">DSM 18292</strain>
    </source>
</reference>
<evidence type="ECO:0000313" key="3">
    <source>
        <dbReference type="Proteomes" id="UP000198345"/>
    </source>
</evidence>
<dbReference type="AlphaFoldDB" id="A0A226HI80"/>
<dbReference type="OrthoDB" id="1351987at2"/>
<sequence length="230" mass="27043">MKNKIIFYRHFLERNKIFFEILTAVVLTITSIFVSIQANDIANKANAISNAQTGIMELENTANLEIRKKQISNDSTETDNITKWSVLNNNSKISNFEIEKEFSYINIVKKLNNEEINIPLMEYINLDGRSTEQNEGLIYEFDNKNCSHNEYLMRQGIWEYGFTQIKSFIQVSFDNVLTKKVTKYYQIAPLIQEISKREWDLIKKDWSAKSSNVIHLKDIERNVQIIKNYH</sequence>
<accession>A0A226HI80</accession>